<dbReference type="EMBL" id="VFPA01000006">
    <property type="protein sequence ID" value="TQM02825.1"/>
    <property type="molecule type" value="Genomic_DNA"/>
</dbReference>
<dbReference type="SUPFAM" id="SSF53822">
    <property type="entry name" value="Periplasmic binding protein-like I"/>
    <property type="match status" value="1"/>
</dbReference>
<comment type="subcellular location">
    <subcellularLocation>
        <location evidence="1">Cell envelope</location>
    </subcellularLocation>
</comment>
<evidence type="ECO:0000256" key="3">
    <source>
        <dbReference type="ARBA" id="ARBA00022729"/>
    </source>
</evidence>
<evidence type="ECO:0000313" key="5">
    <source>
        <dbReference type="EMBL" id="TQM02825.1"/>
    </source>
</evidence>
<dbReference type="RefSeq" id="WP_170231723.1">
    <property type="nucleotide sequence ID" value="NZ_VFPA01000006.1"/>
</dbReference>
<dbReference type="Proteomes" id="UP000315677">
    <property type="component" value="Unassembled WGS sequence"/>
</dbReference>
<evidence type="ECO:0000256" key="1">
    <source>
        <dbReference type="ARBA" id="ARBA00004196"/>
    </source>
</evidence>
<dbReference type="InterPro" id="IPR028082">
    <property type="entry name" value="Peripla_BP_I"/>
</dbReference>
<reference evidence="5 6" key="1">
    <citation type="submission" date="2019-06" db="EMBL/GenBank/DDBJ databases">
        <title>Sequencing the genomes of 1000 actinobacteria strains.</title>
        <authorList>
            <person name="Klenk H.-P."/>
        </authorList>
    </citation>
    <scope>NUCLEOTIDE SEQUENCE [LARGE SCALE GENOMIC DNA]</scope>
    <source>
        <strain evidence="5 6">DSM 45301</strain>
    </source>
</reference>
<dbReference type="GO" id="GO:0030246">
    <property type="term" value="F:carbohydrate binding"/>
    <property type="evidence" value="ECO:0007669"/>
    <property type="project" value="UniProtKB-ARBA"/>
</dbReference>
<comment type="caution">
    <text evidence="5">The sequence shown here is derived from an EMBL/GenBank/DDBJ whole genome shotgun (WGS) entry which is preliminary data.</text>
</comment>
<name>A0A543D0E5_9PSEU</name>
<dbReference type="GO" id="GO:0030313">
    <property type="term" value="C:cell envelope"/>
    <property type="evidence" value="ECO:0007669"/>
    <property type="project" value="UniProtKB-SubCell"/>
</dbReference>
<dbReference type="AlphaFoldDB" id="A0A543D0E5"/>
<dbReference type="PANTHER" id="PTHR46847:SF1">
    <property type="entry name" value="D-ALLOSE-BINDING PERIPLASMIC PROTEIN-RELATED"/>
    <property type="match status" value="1"/>
</dbReference>
<gene>
    <name evidence="5" type="ORF">FB558_7468</name>
</gene>
<dbReference type="Gene3D" id="3.40.50.2300">
    <property type="match status" value="2"/>
</dbReference>
<evidence type="ECO:0000256" key="2">
    <source>
        <dbReference type="ARBA" id="ARBA00007639"/>
    </source>
</evidence>
<dbReference type="PROSITE" id="PS51257">
    <property type="entry name" value="PROKAR_LIPOPROTEIN"/>
    <property type="match status" value="1"/>
</dbReference>
<evidence type="ECO:0000259" key="4">
    <source>
        <dbReference type="Pfam" id="PF13407"/>
    </source>
</evidence>
<protein>
    <submittedName>
        <fullName evidence="5">Monosaccharide ABC transporter substrate-binding protein (CUT2 family)</fullName>
    </submittedName>
</protein>
<accession>A0A543D0E5</accession>
<dbReference type="PANTHER" id="PTHR46847">
    <property type="entry name" value="D-ALLOSE-BINDING PERIPLASMIC PROTEIN-RELATED"/>
    <property type="match status" value="1"/>
</dbReference>
<dbReference type="Pfam" id="PF13407">
    <property type="entry name" value="Peripla_BP_4"/>
    <property type="match status" value="1"/>
</dbReference>
<organism evidence="5 6">
    <name type="scientific">Pseudonocardia kunmingensis</name>
    <dbReference type="NCBI Taxonomy" id="630975"/>
    <lineage>
        <taxon>Bacteria</taxon>
        <taxon>Bacillati</taxon>
        <taxon>Actinomycetota</taxon>
        <taxon>Actinomycetes</taxon>
        <taxon>Pseudonocardiales</taxon>
        <taxon>Pseudonocardiaceae</taxon>
        <taxon>Pseudonocardia</taxon>
    </lineage>
</organism>
<proteinExistence type="inferred from homology"/>
<dbReference type="InterPro" id="IPR025997">
    <property type="entry name" value="SBP_2_dom"/>
</dbReference>
<feature type="domain" description="Periplasmic binding protein" evidence="4">
    <location>
        <begin position="56"/>
        <end position="308"/>
    </location>
</feature>
<comment type="similarity">
    <text evidence="2">Belongs to the bacterial solute-binding protein 2 family.</text>
</comment>
<sequence length="369" mass="38939">MGRAEPGTPRPGWRALLALLLAVGIAVTGCSMTPPGRTIDAGTAAPAGGQSGLPVVGVSAIDLTSSFFVGMRNAGEEAAADYGVTTVWQSAEGSVERQVSTIQNFVNQRVSAILIDPLDKNALQPAIARATQAGIPVVTMGNKIEADGNHSTLYHDAENMAMVARATGAYLGGRGEVALLVGSRGNYVSDTREQAFVSTLQREYPGVRLVSVQPTAFDARKASNTTVTWMTTYPDLDLIACISGPLCLSAKATASSLSRPDLKVAGHDGEQDLQPLLDNGSMIIDVLTGPERVGYWNVAVGARLAKGAELPRDLYMPSYFITTDATAAQLEQRGLTFPYVTPERAAELSRAYESEFGPSLPDSEMTTSQ</sequence>
<keyword evidence="6" id="KW-1185">Reference proteome</keyword>
<keyword evidence="3" id="KW-0732">Signal</keyword>
<dbReference type="CDD" id="cd01536">
    <property type="entry name" value="PBP1_ABC_sugar_binding-like"/>
    <property type="match status" value="1"/>
</dbReference>
<evidence type="ECO:0000313" key="6">
    <source>
        <dbReference type="Proteomes" id="UP000315677"/>
    </source>
</evidence>